<reference evidence="1 2" key="1">
    <citation type="submission" date="2024-05" db="EMBL/GenBank/DDBJ databases">
        <title>Long read based assembly of the Candida bracarensis genome reveals expanded adhesin content.</title>
        <authorList>
            <person name="Marcet-Houben M."/>
            <person name="Ksiezopolska E."/>
            <person name="Gabaldon T."/>
        </authorList>
    </citation>
    <scope>NUCLEOTIDE SEQUENCE [LARGE SCALE GENOMIC DNA]</scope>
    <source>
        <strain evidence="1 2">CBM6</strain>
    </source>
</reference>
<dbReference type="EMBL" id="JBEVYD010000010">
    <property type="protein sequence ID" value="KAL3230164.1"/>
    <property type="molecule type" value="Genomic_DNA"/>
</dbReference>
<protein>
    <submittedName>
        <fullName evidence="1">Uncharacterized protein</fullName>
    </submittedName>
</protein>
<accession>A0ABR4NPZ8</accession>
<proteinExistence type="predicted"/>
<organism evidence="1 2">
    <name type="scientific">Nakaseomyces bracarensis</name>
    <dbReference type="NCBI Taxonomy" id="273131"/>
    <lineage>
        <taxon>Eukaryota</taxon>
        <taxon>Fungi</taxon>
        <taxon>Dikarya</taxon>
        <taxon>Ascomycota</taxon>
        <taxon>Saccharomycotina</taxon>
        <taxon>Saccharomycetes</taxon>
        <taxon>Saccharomycetales</taxon>
        <taxon>Saccharomycetaceae</taxon>
        <taxon>Nakaseomyces</taxon>
    </lineage>
</organism>
<evidence type="ECO:0000313" key="1">
    <source>
        <dbReference type="EMBL" id="KAL3230164.1"/>
    </source>
</evidence>
<evidence type="ECO:0000313" key="2">
    <source>
        <dbReference type="Proteomes" id="UP001623330"/>
    </source>
</evidence>
<comment type="caution">
    <text evidence="1">The sequence shown here is derived from an EMBL/GenBank/DDBJ whole genome shotgun (WGS) entry which is preliminary data.</text>
</comment>
<name>A0ABR4NPZ8_9SACH</name>
<keyword evidence="2" id="KW-1185">Reference proteome</keyword>
<sequence length="223" mass="25797">MTTLNHTYDLIRQAEQKCRNGSLNEASEIFKQALDTLDTDTLNPSNIDGAVLEAVQLLRDDLTLRIKELQICIKETPKEEKTIESRKNSASVIHSALTNNNLAASRYWDGSRNNLEGSMNVLTDPVMNSFFNKLQNSMLEIISDAKSEGSNVNELNSTAVFRIDQFKKEMLIYEQRKMREHHMKLEQYAQENKRLVIRNAKLKERWDNLVESALQRKNRQQEP</sequence>
<gene>
    <name evidence="1" type="ORF">RNJ44_01527</name>
</gene>
<dbReference type="Proteomes" id="UP001623330">
    <property type="component" value="Unassembled WGS sequence"/>
</dbReference>